<feature type="signal peptide" evidence="6">
    <location>
        <begin position="1"/>
        <end position="24"/>
    </location>
</feature>
<proteinExistence type="inferred from homology"/>
<reference evidence="7 8" key="1">
    <citation type="journal article" date="2014" name="Agronomy (Basel)">
        <title>A Draft Genome Sequence for Ensete ventricosum, the Drought-Tolerant Tree Against Hunger.</title>
        <authorList>
            <person name="Harrison J."/>
            <person name="Moore K.A."/>
            <person name="Paszkiewicz K."/>
            <person name="Jones T."/>
            <person name="Grant M."/>
            <person name="Ambacheew D."/>
            <person name="Muzemil S."/>
            <person name="Studholme D.J."/>
        </authorList>
    </citation>
    <scope>NUCLEOTIDE SEQUENCE [LARGE SCALE GENOMIC DNA]</scope>
</reference>
<evidence type="ECO:0000256" key="3">
    <source>
        <dbReference type="ARBA" id="ARBA00022729"/>
    </source>
</evidence>
<keyword evidence="5" id="KW-0325">Glycoprotein</keyword>
<evidence type="ECO:0000256" key="2">
    <source>
        <dbReference type="ARBA" id="ARBA00022670"/>
    </source>
</evidence>
<dbReference type="Pfam" id="PF05577">
    <property type="entry name" value="Peptidase_S28"/>
    <property type="match status" value="1"/>
</dbReference>
<evidence type="ECO:0000256" key="1">
    <source>
        <dbReference type="ARBA" id="ARBA00011079"/>
    </source>
</evidence>
<sequence length="178" mass="20515">MRRFATALVLISLCFFVVFPSSRALRVRPRLLERFARPGNRAQAYQYEERYFRQSLDHFSFADLPPFDQRYLIANTGAWARPAGPIFFYCGNEGDIEWFAANTGFVWDIAPRFSALVVFAEVTTATPFLALTRHRNLNNTEQLSDWLSSAYSYLAMVDYPYPSDFMMPLPANPIKEVS</sequence>
<evidence type="ECO:0000256" key="6">
    <source>
        <dbReference type="SAM" id="SignalP"/>
    </source>
</evidence>
<dbReference type="InterPro" id="IPR029058">
    <property type="entry name" value="AB_hydrolase_fold"/>
</dbReference>
<dbReference type="Proteomes" id="UP000287651">
    <property type="component" value="Unassembled WGS sequence"/>
</dbReference>
<dbReference type="PANTHER" id="PTHR11010:SF38">
    <property type="entry name" value="LYSOSOMAL PRO-X CARBOXYPEPTIDASE"/>
    <property type="match status" value="1"/>
</dbReference>
<evidence type="ECO:0000313" key="7">
    <source>
        <dbReference type="EMBL" id="RRT78558.1"/>
    </source>
</evidence>
<gene>
    <name evidence="7" type="ORF">B296_00009262</name>
</gene>
<comment type="caution">
    <text evidence="7">The sequence shown here is derived from an EMBL/GenBank/DDBJ whole genome shotgun (WGS) entry which is preliminary data.</text>
</comment>
<feature type="chain" id="PRO_5019259765" description="Exostosin GT47 domain-containing protein" evidence="6">
    <location>
        <begin position="25"/>
        <end position="178"/>
    </location>
</feature>
<evidence type="ECO:0008006" key="9">
    <source>
        <dbReference type="Google" id="ProtNLM"/>
    </source>
</evidence>
<protein>
    <recommendedName>
        <fullName evidence="9">Exostosin GT47 domain-containing protein</fullName>
    </recommendedName>
</protein>
<dbReference type="InterPro" id="IPR008758">
    <property type="entry name" value="Peptidase_S28"/>
</dbReference>
<dbReference type="InterPro" id="IPR042269">
    <property type="entry name" value="Ser_carbopepase_S28_SKS"/>
</dbReference>
<evidence type="ECO:0000313" key="8">
    <source>
        <dbReference type="Proteomes" id="UP000287651"/>
    </source>
</evidence>
<keyword evidence="2" id="KW-0645">Protease</keyword>
<dbReference type="PANTHER" id="PTHR11010">
    <property type="entry name" value="PROTEASE S28 PRO-X CARBOXYPEPTIDASE-RELATED"/>
    <property type="match status" value="1"/>
</dbReference>
<dbReference type="AlphaFoldDB" id="A0A427AQR8"/>
<accession>A0A427AQR8</accession>
<dbReference type="Gene3D" id="3.40.50.1820">
    <property type="entry name" value="alpha/beta hydrolase"/>
    <property type="match status" value="1"/>
</dbReference>
<dbReference type="Gene3D" id="1.20.120.980">
    <property type="entry name" value="Serine carboxypeptidase S28, SKS domain"/>
    <property type="match status" value="1"/>
</dbReference>
<organism evidence="7 8">
    <name type="scientific">Ensete ventricosum</name>
    <name type="common">Abyssinian banana</name>
    <name type="synonym">Musa ensete</name>
    <dbReference type="NCBI Taxonomy" id="4639"/>
    <lineage>
        <taxon>Eukaryota</taxon>
        <taxon>Viridiplantae</taxon>
        <taxon>Streptophyta</taxon>
        <taxon>Embryophyta</taxon>
        <taxon>Tracheophyta</taxon>
        <taxon>Spermatophyta</taxon>
        <taxon>Magnoliopsida</taxon>
        <taxon>Liliopsida</taxon>
        <taxon>Zingiberales</taxon>
        <taxon>Musaceae</taxon>
        <taxon>Ensete</taxon>
    </lineage>
</organism>
<dbReference type="GO" id="GO:0008239">
    <property type="term" value="F:dipeptidyl-peptidase activity"/>
    <property type="evidence" value="ECO:0007669"/>
    <property type="project" value="TreeGrafter"/>
</dbReference>
<comment type="similarity">
    <text evidence="1">Belongs to the peptidase S28 family.</text>
</comment>
<dbReference type="EMBL" id="AMZH03001646">
    <property type="protein sequence ID" value="RRT78558.1"/>
    <property type="molecule type" value="Genomic_DNA"/>
</dbReference>
<evidence type="ECO:0000256" key="4">
    <source>
        <dbReference type="ARBA" id="ARBA00022801"/>
    </source>
</evidence>
<evidence type="ECO:0000256" key="5">
    <source>
        <dbReference type="ARBA" id="ARBA00023180"/>
    </source>
</evidence>
<name>A0A427AQR8_ENSVE</name>
<keyword evidence="3 6" id="KW-0732">Signal</keyword>
<keyword evidence="4" id="KW-0378">Hydrolase</keyword>
<dbReference type="GO" id="GO:0070008">
    <property type="term" value="F:serine-type exopeptidase activity"/>
    <property type="evidence" value="ECO:0007669"/>
    <property type="project" value="InterPro"/>
</dbReference>
<dbReference type="GO" id="GO:0006508">
    <property type="term" value="P:proteolysis"/>
    <property type="evidence" value="ECO:0007669"/>
    <property type="project" value="UniProtKB-KW"/>
</dbReference>